<name>R0ILM9_EXST2</name>
<organism evidence="1 2">
    <name type="scientific">Exserohilum turcicum (strain 28A)</name>
    <name type="common">Northern leaf blight fungus</name>
    <name type="synonym">Setosphaeria turcica</name>
    <dbReference type="NCBI Taxonomy" id="671987"/>
    <lineage>
        <taxon>Eukaryota</taxon>
        <taxon>Fungi</taxon>
        <taxon>Dikarya</taxon>
        <taxon>Ascomycota</taxon>
        <taxon>Pezizomycotina</taxon>
        <taxon>Dothideomycetes</taxon>
        <taxon>Pleosporomycetidae</taxon>
        <taxon>Pleosporales</taxon>
        <taxon>Pleosporineae</taxon>
        <taxon>Pleosporaceae</taxon>
        <taxon>Exserohilum</taxon>
    </lineage>
</organism>
<sequence>MSISIPSPPTLVAPLQKTVTRPSVPLPKSLVEKNILKERYSFDPAIHLSYKTAPKVMTMKDIRYEGYGISPVAVLEPFPLFTEDAINQMRVEAFTLERMYAPKYATFVWEAWHNEKVQAIVSDIAGVELVPSLPCDVSQINVSFGLDDKSKPGADETPAFDWHFDSTPFVRITMLSDCTRMIGGETAIKTALGEIIRVRGPTMGTAVIMQGRYIEHQALKAFGGKERLTMVTSWRPKSPFISDQTMLAGVRGITKQNSFYYWFCDCRFDNMKARF</sequence>
<dbReference type="PANTHER" id="PTHR41677:SF1">
    <property type="entry name" value="FE2OG DIOXYGENASE DOMAIN-CONTAINING PROTEIN"/>
    <property type="match status" value="1"/>
</dbReference>
<accession>R0ILM9</accession>
<evidence type="ECO:0000313" key="1">
    <source>
        <dbReference type="EMBL" id="EOA85970.1"/>
    </source>
</evidence>
<reference evidence="1 2" key="2">
    <citation type="journal article" date="2013" name="PLoS Genet.">
        <title>Comparative genome structure, secondary metabolite, and effector coding capacity across Cochliobolus pathogens.</title>
        <authorList>
            <person name="Condon B.J."/>
            <person name="Leng Y."/>
            <person name="Wu D."/>
            <person name="Bushley K.E."/>
            <person name="Ohm R.A."/>
            <person name="Otillar R."/>
            <person name="Martin J."/>
            <person name="Schackwitz W."/>
            <person name="Grimwood J."/>
            <person name="MohdZainudin N."/>
            <person name="Xue C."/>
            <person name="Wang R."/>
            <person name="Manning V.A."/>
            <person name="Dhillon B."/>
            <person name="Tu Z.J."/>
            <person name="Steffenson B.J."/>
            <person name="Salamov A."/>
            <person name="Sun H."/>
            <person name="Lowry S."/>
            <person name="LaButti K."/>
            <person name="Han J."/>
            <person name="Copeland A."/>
            <person name="Lindquist E."/>
            <person name="Barry K."/>
            <person name="Schmutz J."/>
            <person name="Baker S.E."/>
            <person name="Ciuffetti L.M."/>
            <person name="Grigoriev I.V."/>
            <person name="Zhong S."/>
            <person name="Turgeon B.G."/>
        </authorList>
    </citation>
    <scope>NUCLEOTIDE SEQUENCE [LARGE SCALE GENOMIC DNA]</scope>
    <source>
        <strain evidence="2">28A</strain>
    </source>
</reference>
<dbReference type="HOGENOM" id="CLU_045155_1_0_1"/>
<dbReference type="GeneID" id="19398185"/>
<protein>
    <recommendedName>
        <fullName evidence="3">Fe2OG dioxygenase domain-containing protein</fullName>
    </recommendedName>
</protein>
<dbReference type="EMBL" id="KB908626">
    <property type="protein sequence ID" value="EOA85970.1"/>
    <property type="molecule type" value="Genomic_DNA"/>
</dbReference>
<gene>
    <name evidence="1" type="ORF">SETTUDRAFT_161664</name>
</gene>
<keyword evidence="2" id="KW-1185">Reference proteome</keyword>
<evidence type="ECO:0000313" key="2">
    <source>
        <dbReference type="Proteomes" id="UP000016935"/>
    </source>
</evidence>
<dbReference type="STRING" id="671987.R0ILM9"/>
<reference evidence="1 2" key="1">
    <citation type="journal article" date="2012" name="PLoS Pathog.">
        <title>Diverse lifestyles and strategies of plant pathogenesis encoded in the genomes of eighteen Dothideomycetes fungi.</title>
        <authorList>
            <person name="Ohm R.A."/>
            <person name="Feau N."/>
            <person name="Henrissat B."/>
            <person name="Schoch C.L."/>
            <person name="Horwitz B.A."/>
            <person name="Barry K.W."/>
            <person name="Condon B.J."/>
            <person name="Copeland A.C."/>
            <person name="Dhillon B."/>
            <person name="Glaser F."/>
            <person name="Hesse C.N."/>
            <person name="Kosti I."/>
            <person name="LaButti K."/>
            <person name="Lindquist E.A."/>
            <person name="Lucas S."/>
            <person name="Salamov A.A."/>
            <person name="Bradshaw R.E."/>
            <person name="Ciuffetti L."/>
            <person name="Hamelin R.C."/>
            <person name="Kema G.H.J."/>
            <person name="Lawrence C."/>
            <person name="Scott J.A."/>
            <person name="Spatafora J.W."/>
            <person name="Turgeon B.G."/>
            <person name="de Wit P.J.G.M."/>
            <person name="Zhong S."/>
            <person name="Goodwin S.B."/>
            <person name="Grigoriev I.V."/>
        </authorList>
    </citation>
    <scope>NUCLEOTIDE SEQUENCE [LARGE SCALE GENOMIC DNA]</scope>
    <source>
        <strain evidence="2">28A</strain>
    </source>
</reference>
<dbReference type="Proteomes" id="UP000016935">
    <property type="component" value="Unassembled WGS sequence"/>
</dbReference>
<proteinExistence type="predicted"/>
<evidence type="ECO:0008006" key="3">
    <source>
        <dbReference type="Google" id="ProtNLM"/>
    </source>
</evidence>
<dbReference type="OrthoDB" id="10256055at2759"/>
<dbReference type="AlphaFoldDB" id="R0ILM9"/>
<dbReference type="RefSeq" id="XP_008026513.1">
    <property type="nucleotide sequence ID" value="XM_008028322.1"/>
</dbReference>
<dbReference type="eggNOG" id="ENOG502SHYG">
    <property type="taxonomic scope" value="Eukaryota"/>
</dbReference>
<dbReference type="PANTHER" id="PTHR41677">
    <property type="entry name" value="YALI0B19030P"/>
    <property type="match status" value="1"/>
</dbReference>